<dbReference type="RefSeq" id="WP_179397843.1">
    <property type="nucleotide sequence ID" value="NZ_JACBZO010000001.1"/>
</dbReference>
<keyword evidence="1" id="KW-0472">Membrane</keyword>
<feature type="transmembrane region" description="Helical" evidence="1">
    <location>
        <begin position="85"/>
        <end position="104"/>
    </location>
</feature>
<feature type="transmembrane region" description="Helical" evidence="1">
    <location>
        <begin position="38"/>
        <end position="54"/>
    </location>
</feature>
<evidence type="ECO:0000313" key="3">
    <source>
        <dbReference type="Proteomes" id="UP000547973"/>
    </source>
</evidence>
<dbReference type="AlphaFoldDB" id="A0A7Y9ZAX3"/>
<keyword evidence="3" id="KW-1185">Reference proteome</keyword>
<protein>
    <submittedName>
        <fullName evidence="2">Uncharacterized membrane protein (DUF106 family)</fullName>
    </submittedName>
</protein>
<proteinExistence type="predicted"/>
<evidence type="ECO:0000313" key="2">
    <source>
        <dbReference type="EMBL" id="NYI41450.1"/>
    </source>
</evidence>
<keyword evidence="1" id="KW-1133">Transmembrane helix</keyword>
<comment type="caution">
    <text evidence="2">The sequence shown here is derived from an EMBL/GenBank/DDBJ whole genome shotgun (WGS) entry which is preliminary data.</text>
</comment>
<name>A0A7Y9ZAX3_9MICO</name>
<organism evidence="2 3">
    <name type="scientific">Demequina lutea</name>
    <dbReference type="NCBI Taxonomy" id="431489"/>
    <lineage>
        <taxon>Bacteria</taxon>
        <taxon>Bacillati</taxon>
        <taxon>Actinomycetota</taxon>
        <taxon>Actinomycetes</taxon>
        <taxon>Micrococcales</taxon>
        <taxon>Demequinaceae</taxon>
        <taxon>Demequina</taxon>
    </lineage>
</organism>
<evidence type="ECO:0000256" key="1">
    <source>
        <dbReference type="SAM" id="Phobius"/>
    </source>
</evidence>
<sequence>MSRKNFGVLGGLLIAFAVLLTGTGLNFATDSLKDTTSLVLLVVGLGVALLLIIGNRVYASYCAIAASTITVIMVVDMLRGSGFDLSVKLVVLVVGVVLALYSTLGSKK</sequence>
<keyword evidence="1" id="KW-0812">Transmembrane</keyword>
<accession>A0A7Y9ZAX3</accession>
<reference evidence="2 3" key="1">
    <citation type="submission" date="2020-07" db="EMBL/GenBank/DDBJ databases">
        <title>Sequencing the genomes of 1000 actinobacteria strains.</title>
        <authorList>
            <person name="Klenk H.-P."/>
        </authorList>
    </citation>
    <scope>NUCLEOTIDE SEQUENCE [LARGE SCALE GENOMIC DNA]</scope>
    <source>
        <strain evidence="2 3">DSM 19970</strain>
    </source>
</reference>
<gene>
    <name evidence="2" type="ORF">BKA03_001569</name>
</gene>
<dbReference type="Proteomes" id="UP000547973">
    <property type="component" value="Unassembled WGS sequence"/>
</dbReference>
<dbReference type="EMBL" id="JACBZO010000001">
    <property type="protein sequence ID" value="NYI41450.1"/>
    <property type="molecule type" value="Genomic_DNA"/>
</dbReference>